<keyword evidence="3" id="KW-0805">Transcription regulation</keyword>
<dbReference type="AlphaFoldDB" id="A0A507DYA4"/>
<organism evidence="7 8">
    <name type="scientific">Powellomyces hirtus</name>
    <dbReference type="NCBI Taxonomy" id="109895"/>
    <lineage>
        <taxon>Eukaryota</taxon>
        <taxon>Fungi</taxon>
        <taxon>Fungi incertae sedis</taxon>
        <taxon>Chytridiomycota</taxon>
        <taxon>Chytridiomycota incertae sedis</taxon>
        <taxon>Chytridiomycetes</taxon>
        <taxon>Spizellomycetales</taxon>
        <taxon>Powellomycetaceae</taxon>
        <taxon>Powellomyces</taxon>
    </lineage>
</organism>
<evidence type="ECO:0000256" key="3">
    <source>
        <dbReference type="ARBA" id="ARBA00023015"/>
    </source>
</evidence>
<reference evidence="7 8" key="1">
    <citation type="journal article" date="2019" name="Sci. Rep.">
        <title>Comparative genomics of chytrid fungi reveal insights into the obligate biotrophic and pathogenic lifestyle of Synchytrium endobioticum.</title>
        <authorList>
            <person name="van de Vossenberg B.T.L.H."/>
            <person name="Warris S."/>
            <person name="Nguyen H.D.T."/>
            <person name="van Gent-Pelzer M.P.E."/>
            <person name="Joly D.L."/>
            <person name="van de Geest H.C."/>
            <person name="Bonants P.J.M."/>
            <person name="Smith D.S."/>
            <person name="Levesque C.A."/>
            <person name="van der Lee T.A.J."/>
        </authorList>
    </citation>
    <scope>NUCLEOTIDE SEQUENCE [LARGE SCALE GENOMIC DNA]</scope>
    <source>
        <strain evidence="7 8">CBS 809.83</strain>
    </source>
</reference>
<evidence type="ECO:0000256" key="4">
    <source>
        <dbReference type="ARBA" id="ARBA00023163"/>
    </source>
</evidence>
<dbReference type="Pfam" id="PF04855">
    <property type="entry name" value="SNF5"/>
    <property type="match status" value="1"/>
</dbReference>
<feature type="compositionally biased region" description="Low complexity" evidence="6">
    <location>
        <begin position="492"/>
        <end position="504"/>
    </location>
</feature>
<evidence type="ECO:0000256" key="1">
    <source>
        <dbReference type="ARBA" id="ARBA00004123"/>
    </source>
</evidence>
<dbReference type="GO" id="GO:0006338">
    <property type="term" value="P:chromatin remodeling"/>
    <property type="evidence" value="ECO:0007669"/>
    <property type="project" value="InterPro"/>
</dbReference>
<feature type="compositionally biased region" description="Basic residues" evidence="6">
    <location>
        <begin position="270"/>
        <end position="279"/>
    </location>
</feature>
<comment type="caution">
    <text evidence="7">The sequence shown here is derived from an EMBL/GenBank/DDBJ whole genome shotgun (WGS) entry which is preliminary data.</text>
</comment>
<gene>
    <name evidence="7" type="ORF">PhCBS80983_g04911</name>
</gene>
<keyword evidence="4" id="KW-0804">Transcription</keyword>
<keyword evidence="5" id="KW-0539">Nucleus</keyword>
<evidence type="ECO:0000313" key="7">
    <source>
        <dbReference type="EMBL" id="TPX55948.1"/>
    </source>
</evidence>
<accession>A0A507DYA4</accession>
<dbReference type="Proteomes" id="UP000318582">
    <property type="component" value="Unassembled WGS sequence"/>
</dbReference>
<feature type="compositionally biased region" description="Polar residues" evidence="6">
    <location>
        <begin position="306"/>
        <end position="343"/>
    </location>
</feature>
<evidence type="ECO:0000256" key="2">
    <source>
        <dbReference type="ARBA" id="ARBA00010239"/>
    </source>
</evidence>
<feature type="region of interest" description="Disordered" evidence="6">
    <location>
        <begin position="128"/>
        <end position="149"/>
    </location>
</feature>
<keyword evidence="8" id="KW-1185">Reference proteome</keyword>
<proteinExistence type="inferred from homology"/>
<feature type="region of interest" description="Disordered" evidence="6">
    <location>
        <begin position="269"/>
        <end position="380"/>
    </location>
</feature>
<dbReference type="PANTHER" id="PTHR10019">
    <property type="entry name" value="SNF5"/>
    <property type="match status" value="1"/>
</dbReference>
<dbReference type="InterPro" id="IPR006939">
    <property type="entry name" value="SNF5"/>
</dbReference>
<evidence type="ECO:0000256" key="6">
    <source>
        <dbReference type="SAM" id="MobiDB-lite"/>
    </source>
</evidence>
<sequence>MAADDDDQFLEFSPNKLNSLSNANKRNLGDFKYKADPRVRGRGAPHSYNNKAQLKDLAERTVQLVPVRLDLEVEGVKLRDQFTWNLNETLITPEHFAQLLADDFDSPYASQFVPLVAEEIRRQVQNYGAAVEEDPSADGAPRIKDDESDESSYGEIRIVITLDLHVGALHLRDKFEWPLFSTSSLTPEDFAKQLAADLGVGGEFVPVIAHAVREQVCFARMNWDDATQAPAFRDRPFRPENVEDDWEPELRELSEQEIERILREKERNTRRLRRQHRSTLGRSAAATPYQRPETPQTGHRDRPSRAVNSVYASNNRSSTLRGSALSQGQEVTPSTPGPSTSWGYPQLQQQQQQPQRATQQYKQPEPQQASQPLPTPQYLSYPYPVASTSMQQTAFSTFTPMSTFATTSPYVTTPMVTGSLPMSNFDPVVSFSAPNSMGSIPSMMSAGLMASSGHLSSINMAGASLLASSSMGANIITSSPLATPQPQPYAPPSSAAPALQSASTGTRTPNPNGF</sequence>
<feature type="region of interest" description="Disordered" evidence="6">
    <location>
        <begin position="476"/>
        <end position="514"/>
    </location>
</feature>
<dbReference type="GO" id="GO:0000228">
    <property type="term" value="C:nuclear chromosome"/>
    <property type="evidence" value="ECO:0007669"/>
    <property type="project" value="InterPro"/>
</dbReference>
<dbReference type="EMBL" id="QEAQ01000090">
    <property type="protein sequence ID" value="TPX55948.1"/>
    <property type="molecule type" value="Genomic_DNA"/>
</dbReference>
<feature type="compositionally biased region" description="Low complexity" evidence="6">
    <location>
        <begin position="346"/>
        <end position="363"/>
    </location>
</feature>
<comment type="similarity">
    <text evidence="2">Belongs to the SNF5 family.</text>
</comment>
<comment type="subcellular location">
    <subcellularLocation>
        <location evidence="1">Nucleus</location>
    </subcellularLocation>
</comment>
<dbReference type="STRING" id="109895.A0A507DYA4"/>
<name>A0A507DYA4_9FUNG</name>
<feature type="compositionally biased region" description="Polar residues" evidence="6">
    <location>
        <begin position="505"/>
        <end position="514"/>
    </location>
</feature>
<protein>
    <submittedName>
        <fullName evidence="7">Uncharacterized protein</fullName>
    </submittedName>
</protein>
<evidence type="ECO:0000256" key="5">
    <source>
        <dbReference type="ARBA" id="ARBA00023242"/>
    </source>
</evidence>
<evidence type="ECO:0000313" key="8">
    <source>
        <dbReference type="Proteomes" id="UP000318582"/>
    </source>
</evidence>